<dbReference type="PANTHER" id="PTHR48090:SF7">
    <property type="entry name" value="RFBJ PROTEIN"/>
    <property type="match status" value="1"/>
</dbReference>
<evidence type="ECO:0000313" key="2">
    <source>
        <dbReference type="EMBL" id="EOZ95174.1"/>
    </source>
</evidence>
<proteinExistence type="predicted"/>
<sequence>MPPLMQQEFKHGNKRMPVVDVLIPAFNEENSVGLVVRDIPDFVRNIIVVNNNSNDSTVKVARAAGAIVLDEPKRGYGKACLTGMEYIGQQETQPDILVFLDADYSDFPEQMEDVILPITERGFDMVIGSRAKGEKEVGSMTFPQIFGNWLATSLMKMIYKTDYSDLGPFRAVKWEKLKSLGMVDENYGWTIEMQIKAAKAGWKTTEVAVDYRKRIGVSKVSGTVKGVFGAGYKILWTIWKYW</sequence>
<dbReference type="InterPro" id="IPR050256">
    <property type="entry name" value="Glycosyltransferase_2"/>
</dbReference>
<evidence type="ECO:0000313" key="3">
    <source>
        <dbReference type="Proteomes" id="UP000006073"/>
    </source>
</evidence>
<keyword evidence="3" id="KW-1185">Reference proteome</keyword>
<dbReference type="InterPro" id="IPR001173">
    <property type="entry name" value="Glyco_trans_2-like"/>
</dbReference>
<reference evidence="2 3" key="1">
    <citation type="journal article" date="2013" name="Genome Announc.">
        <title>Draft Genome Sequence of Indibacter alkaliphilus Strain LW1T, Isolated from Lonar Lake, a Haloalkaline Lake in the Buldana District of Maharashtra, India.</title>
        <authorList>
            <person name="Singh A."/>
            <person name="Kumar Jangir P."/>
            <person name="Sharma R."/>
            <person name="Singh A."/>
            <person name="Kumar Pinnaka A."/>
            <person name="Shivaji S."/>
        </authorList>
    </citation>
    <scope>NUCLEOTIDE SEQUENCE [LARGE SCALE GENOMIC DNA]</scope>
    <source>
        <strain evidence="3">CCUG 57479 / KCTC 22604 / LW1</strain>
    </source>
</reference>
<dbReference type="eggNOG" id="COG1215">
    <property type="taxonomic scope" value="Bacteria"/>
</dbReference>
<dbReference type="EMBL" id="ALWO02000040">
    <property type="protein sequence ID" value="EOZ95174.1"/>
    <property type="molecule type" value="Genomic_DNA"/>
</dbReference>
<dbReference type="Pfam" id="PF00535">
    <property type="entry name" value="Glycos_transf_2"/>
    <property type="match status" value="1"/>
</dbReference>
<dbReference type="STRING" id="1189612.A33Q_3379"/>
<dbReference type="Gene3D" id="3.90.550.10">
    <property type="entry name" value="Spore Coat Polysaccharide Biosynthesis Protein SpsA, Chain A"/>
    <property type="match status" value="1"/>
</dbReference>
<dbReference type="SUPFAM" id="SSF53448">
    <property type="entry name" value="Nucleotide-diphospho-sugar transferases"/>
    <property type="match status" value="1"/>
</dbReference>
<protein>
    <submittedName>
        <fullName evidence="2">Glycosyltransferase</fullName>
    </submittedName>
</protein>
<comment type="caution">
    <text evidence="2">The sequence shown here is derived from an EMBL/GenBank/DDBJ whole genome shotgun (WGS) entry which is preliminary data.</text>
</comment>
<dbReference type="GO" id="GO:0016740">
    <property type="term" value="F:transferase activity"/>
    <property type="evidence" value="ECO:0007669"/>
    <property type="project" value="UniProtKB-KW"/>
</dbReference>
<dbReference type="Proteomes" id="UP000006073">
    <property type="component" value="Unassembled WGS sequence"/>
</dbReference>
<gene>
    <name evidence="2" type="ORF">A33Q_3379</name>
</gene>
<accession>S2D8D6</accession>
<evidence type="ECO:0000259" key="1">
    <source>
        <dbReference type="Pfam" id="PF00535"/>
    </source>
</evidence>
<dbReference type="InterPro" id="IPR029044">
    <property type="entry name" value="Nucleotide-diphossugar_trans"/>
</dbReference>
<name>S2D8D6_INDAL</name>
<feature type="domain" description="Glycosyltransferase 2-like" evidence="1">
    <location>
        <begin position="21"/>
        <end position="154"/>
    </location>
</feature>
<dbReference type="CDD" id="cd04179">
    <property type="entry name" value="DPM_DPG-synthase_like"/>
    <property type="match status" value="1"/>
</dbReference>
<dbReference type="AlphaFoldDB" id="S2D8D6"/>
<organism evidence="2 3">
    <name type="scientific">Indibacter alkaliphilus (strain CCUG 57479 / KCTC 22604 / LW1)</name>
    <dbReference type="NCBI Taxonomy" id="1189612"/>
    <lineage>
        <taxon>Bacteria</taxon>
        <taxon>Pseudomonadati</taxon>
        <taxon>Bacteroidota</taxon>
        <taxon>Cytophagia</taxon>
        <taxon>Cytophagales</taxon>
        <taxon>Cyclobacteriaceae</taxon>
    </lineage>
</organism>
<dbReference type="PANTHER" id="PTHR48090">
    <property type="entry name" value="UNDECAPRENYL-PHOSPHATE 4-DEOXY-4-FORMAMIDO-L-ARABINOSE TRANSFERASE-RELATED"/>
    <property type="match status" value="1"/>
</dbReference>